<dbReference type="InterPro" id="IPR023796">
    <property type="entry name" value="Serpin_dom"/>
</dbReference>
<comment type="similarity">
    <text evidence="1">Belongs to the serpin family.</text>
</comment>
<feature type="compositionally biased region" description="Pro residues" evidence="2">
    <location>
        <begin position="31"/>
        <end position="41"/>
    </location>
</feature>
<dbReference type="InterPro" id="IPR000215">
    <property type="entry name" value="Serpin_fam"/>
</dbReference>
<dbReference type="GeneID" id="41609775"/>
<name>A0A5C0SQ51_9EURY</name>
<dbReference type="GO" id="GO:0005615">
    <property type="term" value="C:extracellular space"/>
    <property type="evidence" value="ECO:0007669"/>
    <property type="project" value="InterPro"/>
</dbReference>
<dbReference type="PROSITE" id="PS51257">
    <property type="entry name" value="PROKAR_LIPOPROTEIN"/>
    <property type="match status" value="1"/>
</dbReference>
<dbReference type="Gene3D" id="2.30.39.10">
    <property type="entry name" value="Alpha-1-antitrypsin, domain 1"/>
    <property type="match status" value="1"/>
</dbReference>
<evidence type="ECO:0000256" key="1">
    <source>
        <dbReference type="RuleBase" id="RU000411"/>
    </source>
</evidence>
<dbReference type="Proteomes" id="UP000322631">
    <property type="component" value="Chromosome"/>
</dbReference>
<evidence type="ECO:0000313" key="4">
    <source>
        <dbReference type="EMBL" id="QEK15907.1"/>
    </source>
</evidence>
<evidence type="ECO:0000259" key="3">
    <source>
        <dbReference type="SMART" id="SM00093"/>
    </source>
</evidence>
<organism evidence="4 5">
    <name type="scientific">Thermococcus aciditolerans</name>
    <dbReference type="NCBI Taxonomy" id="2598455"/>
    <lineage>
        <taxon>Archaea</taxon>
        <taxon>Methanobacteriati</taxon>
        <taxon>Methanobacteriota</taxon>
        <taxon>Thermococci</taxon>
        <taxon>Thermococcales</taxon>
        <taxon>Thermococcaceae</taxon>
        <taxon>Thermococcus</taxon>
    </lineage>
</organism>
<keyword evidence="5" id="KW-1185">Reference proteome</keyword>
<dbReference type="RefSeq" id="WP_148883774.1">
    <property type="nucleotide sequence ID" value="NZ_CP041932.1"/>
</dbReference>
<dbReference type="PROSITE" id="PS00284">
    <property type="entry name" value="SERPIN"/>
    <property type="match status" value="1"/>
</dbReference>
<gene>
    <name evidence="4" type="ORF">FPV09_07930</name>
</gene>
<dbReference type="AlphaFoldDB" id="A0A5C0SQ51"/>
<dbReference type="SMART" id="SM00093">
    <property type="entry name" value="SERPIN"/>
    <property type="match status" value="1"/>
</dbReference>
<dbReference type="GO" id="GO:0004867">
    <property type="term" value="F:serine-type endopeptidase inhibitor activity"/>
    <property type="evidence" value="ECO:0007669"/>
    <property type="project" value="InterPro"/>
</dbReference>
<accession>A0A5C0SQ51</accession>
<dbReference type="KEGG" id="them:FPV09_07930"/>
<feature type="domain" description="Serpin" evidence="3">
    <location>
        <begin position="68"/>
        <end position="427"/>
    </location>
</feature>
<dbReference type="PANTHER" id="PTHR11461:SF211">
    <property type="entry name" value="GH10112P-RELATED"/>
    <property type="match status" value="1"/>
</dbReference>
<evidence type="ECO:0000313" key="5">
    <source>
        <dbReference type="Proteomes" id="UP000322631"/>
    </source>
</evidence>
<proteinExistence type="inferred from homology"/>
<dbReference type="PANTHER" id="PTHR11461">
    <property type="entry name" value="SERINE PROTEASE INHIBITOR, SERPIN"/>
    <property type="match status" value="1"/>
</dbReference>
<evidence type="ECO:0000256" key="2">
    <source>
        <dbReference type="SAM" id="MobiDB-lite"/>
    </source>
</evidence>
<dbReference type="Gene3D" id="3.30.497.10">
    <property type="entry name" value="Antithrombin, subunit I, domain 2"/>
    <property type="match status" value="1"/>
</dbReference>
<reference evidence="4 5" key="1">
    <citation type="submission" date="2019-07" db="EMBL/GenBank/DDBJ databases">
        <title>Complete genome of Thermococcus acidophilus.</title>
        <authorList>
            <person name="Li X."/>
        </authorList>
    </citation>
    <scope>NUCLEOTIDE SEQUENCE [LARGE SCALE GENOMIC DNA]</scope>
    <source>
        <strain evidence="4 5">SY113</strain>
    </source>
</reference>
<dbReference type="InterPro" id="IPR023795">
    <property type="entry name" value="Serpin_CS"/>
</dbReference>
<feature type="region of interest" description="Disordered" evidence="2">
    <location>
        <begin position="23"/>
        <end position="45"/>
    </location>
</feature>
<dbReference type="SUPFAM" id="SSF56574">
    <property type="entry name" value="Serpins"/>
    <property type="match status" value="1"/>
</dbReference>
<dbReference type="EMBL" id="CP041932">
    <property type="protein sequence ID" value="QEK15907.1"/>
    <property type="molecule type" value="Genomic_DNA"/>
</dbReference>
<dbReference type="Pfam" id="PF00079">
    <property type="entry name" value="Serpin"/>
    <property type="match status" value="1"/>
</dbReference>
<protein>
    <submittedName>
        <fullName evidence="4">Serpin family protein</fullName>
    </submittedName>
</protein>
<dbReference type="CDD" id="cd19590">
    <property type="entry name" value="serpin_thermopin-like"/>
    <property type="match status" value="1"/>
</dbReference>
<dbReference type="InterPro" id="IPR042178">
    <property type="entry name" value="Serpin_sf_1"/>
</dbReference>
<dbReference type="InterPro" id="IPR036186">
    <property type="entry name" value="Serpin_sf"/>
</dbReference>
<dbReference type="InterPro" id="IPR042185">
    <property type="entry name" value="Serpin_sf_2"/>
</dbReference>
<sequence>MRRLLALALVFVVIASGCIANGGNGTSTVPQNPPSGTPTPPMTKNDVLDLTQTEEAGDVVGASNLFGIELYRELSKGNGNLFISPFSVFTAMAMAYEGARGETAEEMGSVLHLPENETLRREAFRTLLLDAGRHSGIELRIANALWVQKDYPVREDYLDTIRRYYLGEVRELDFRGDSKGAERTINEWAEETTNGRIKNLVSGLTPDTRLIITNAVYFKANWTLRFSPDATHNGTFTLPSGERVTVPMMNRVGKFNYAETDELQALEMPYEGSRFSNFSMVIILPKKTDGLGKIEEKLSPQFLKGLLGSLKPEEVDVTVPKFRFEGEYQLGGTLRRMGMRKAFTDRADFSGISEEPIAISEVVHKTFISVAENGTEAAAATAVIFTAVSAPVETPEYKVFRADHPFLFLIVDRDSGLVLFIGRLVDPRG</sequence>